<sequence>MELNGTVVSGFERVRAEFERSFAERGEVGASVAVWWRGRPVVDLWGGLADPDAGTPWAADTVATIASTTKAMVAISVLNLVERGELDLDRPVAYYWPEFAEAGKGDITLRMVLTHRSGVVSLAHRPVTRQGLVEGEPVFDAIAAASPRWEPGTAHGYHGVTFGHLLSAVVRTVTGTTVGPWFAEAVAGPLGLDCHIGLPEDKLPRLARLVLPESMDEVGLGSQVEGMHGLYAGLADPDSLTYEAMYGSFDIGWESAADPAFALIEAPSTDGTASAAGLAKLFAATIGEVDGRRLFGADLVEQAGTRYSSGTDRVLNIRTDWGLGFMVPGGPFVPGSLPRRAFGHGGATGSFAFADPAHELAFGYVPNRGSELLEGNDLRVNALVDAVYAGLADAS</sequence>
<protein>
    <submittedName>
        <fullName evidence="2">CubicO group peptidase (Beta-lactamase class C family)</fullName>
    </submittedName>
</protein>
<dbReference type="Proteomes" id="UP000240542">
    <property type="component" value="Unassembled WGS sequence"/>
</dbReference>
<dbReference type="Pfam" id="PF00144">
    <property type="entry name" value="Beta-lactamase"/>
    <property type="match status" value="1"/>
</dbReference>
<dbReference type="OrthoDB" id="9809635at2"/>
<dbReference type="InterPro" id="IPR001466">
    <property type="entry name" value="Beta-lactam-related"/>
</dbReference>
<dbReference type="InterPro" id="IPR012338">
    <property type="entry name" value="Beta-lactam/transpept-like"/>
</dbReference>
<dbReference type="Gene3D" id="3.40.710.10">
    <property type="entry name" value="DD-peptidase/beta-lactamase superfamily"/>
    <property type="match status" value="1"/>
</dbReference>
<dbReference type="AlphaFoldDB" id="A0A2P8D2F6"/>
<evidence type="ECO:0000313" key="3">
    <source>
        <dbReference type="Proteomes" id="UP000240542"/>
    </source>
</evidence>
<dbReference type="PANTHER" id="PTHR43319:SF3">
    <property type="entry name" value="BETA-LACTAMASE-RELATED DOMAIN-CONTAINING PROTEIN"/>
    <property type="match status" value="1"/>
</dbReference>
<gene>
    <name evidence="2" type="ORF">CLV63_120125</name>
</gene>
<evidence type="ECO:0000313" key="2">
    <source>
        <dbReference type="EMBL" id="PSK91398.1"/>
    </source>
</evidence>
<reference evidence="2 3" key="1">
    <citation type="submission" date="2018-03" db="EMBL/GenBank/DDBJ databases">
        <title>Genomic Encyclopedia of Archaeal and Bacterial Type Strains, Phase II (KMG-II): from individual species to whole genera.</title>
        <authorList>
            <person name="Goeker M."/>
        </authorList>
    </citation>
    <scope>NUCLEOTIDE SEQUENCE [LARGE SCALE GENOMIC DNA]</scope>
    <source>
        <strain evidence="2 3">DSM 45312</strain>
    </source>
</reference>
<dbReference type="InterPro" id="IPR052907">
    <property type="entry name" value="Beta-lactamase/esterase"/>
</dbReference>
<dbReference type="PANTHER" id="PTHR43319">
    <property type="entry name" value="BETA-LACTAMASE-RELATED"/>
    <property type="match status" value="1"/>
</dbReference>
<proteinExistence type="predicted"/>
<organism evidence="2 3">
    <name type="scientific">Murinocardiopsis flavida</name>
    <dbReference type="NCBI Taxonomy" id="645275"/>
    <lineage>
        <taxon>Bacteria</taxon>
        <taxon>Bacillati</taxon>
        <taxon>Actinomycetota</taxon>
        <taxon>Actinomycetes</taxon>
        <taxon>Streptosporangiales</taxon>
        <taxon>Nocardiopsidaceae</taxon>
        <taxon>Murinocardiopsis</taxon>
    </lineage>
</organism>
<keyword evidence="3" id="KW-1185">Reference proteome</keyword>
<accession>A0A2P8D2F6</accession>
<dbReference type="EMBL" id="PYGA01000020">
    <property type="protein sequence ID" value="PSK91398.1"/>
    <property type="molecule type" value="Genomic_DNA"/>
</dbReference>
<evidence type="ECO:0000259" key="1">
    <source>
        <dbReference type="Pfam" id="PF00144"/>
    </source>
</evidence>
<dbReference type="SUPFAM" id="SSF56601">
    <property type="entry name" value="beta-lactamase/transpeptidase-like"/>
    <property type="match status" value="1"/>
</dbReference>
<name>A0A2P8D2F6_9ACTN</name>
<feature type="domain" description="Beta-lactamase-related" evidence="1">
    <location>
        <begin position="19"/>
        <end position="372"/>
    </location>
</feature>
<dbReference type="RefSeq" id="WP_106585645.1">
    <property type="nucleotide sequence ID" value="NZ_PYGA01000020.1"/>
</dbReference>
<comment type="caution">
    <text evidence="2">The sequence shown here is derived from an EMBL/GenBank/DDBJ whole genome shotgun (WGS) entry which is preliminary data.</text>
</comment>